<sequence length="65" mass="7160">MYQFPVPRRAVTANVLRLTTPRPFPSTDSNWPKQVYERGGVANLGVKLEGTTHASAPLPYAEASF</sequence>
<dbReference type="EMBL" id="MVCE01000009">
    <property type="protein sequence ID" value="PGF31459.1"/>
    <property type="molecule type" value="Genomic_DNA"/>
</dbReference>
<gene>
    <name evidence="1" type="ORF">B1B09_12385</name>
</gene>
<accession>A0AA44TGZ7</accession>
<name>A0AA44TGZ7_CUTAC</name>
<organism evidence="1 2">
    <name type="scientific">Cutibacterium acnes</name>
    <name type="common">Propionibacterium acnes</name>
    <dbReference type="NCBI Taxonomy" id="1747"/>
    <lineage>
        <taxon>Bacteria</taxon>
        <taxon>Bacillati</taxon>
        <taxon>Actinomycetota</taxon>
        <taxon>Actinomycetes</taxon>
        <taxon>Propionibacteriales</taxon>
        <taxon>Propionibacteriaceae</taxon>
        <taxon>Cutibacterium</taxon>
    </lineage>
</organism>
<dbReference type="AlphaFoldDB" id="A0AA44TGZ7"/>
<comment type="caution">
    <text evidence="1">The sequence shown here is derived from an EMBL/GenBank/DDBJ whole genome shotgun (WGS) entry which is preliminary data.</text>
</comment>
<proteinExistence type="predicted"/>
<evidence type="ECO:0000313" key="2">
    <source>
        <dbReference type="Proteomes" id="UP000226191"/>
    </source>
</evidence>
<evidence type="ECO:0000313" key="1">
    <source>
        <dbReference type="EMBL" id="PGF31459.1"/>
    </source>
</evidence>
<dbReference type="Proteomes" id="UP000226191">
    <property type="component" value="Unassembled WGS sequence"/>
</dbReference>
<reference evidence="1 2" key="1">
    <citation type="submission" date="2017-02" db="EMBL/GenBank/DDBJ databases">
        <title>Prevalence of linear plasmids in Cutibacterium acnes isolates obtained from cancerous prostatic tissue.</title>
        <authorList>
            <person name="Davidsson S."/>
            <person name="Bruggemann H."/>
        </authorList>
    </citation>
    <scope>NUCLEOTIDE SEQUENCE [LARGE SCALE GENOMIC DNA]</scope>
    <source>
        <strain evidence="1 2">11-78</strain>
    </source>
</reference>
<protein>
    <submittedName>
        <fullName evidence="1">Uncharacterized protein</fullName>
    </submittedName>
</protein>